<gene>
    <name evidence="2" type="ORF">DCAR_0311267</name>
</gene>
<protein>
    <submittedName>
        <fullName evidence="2">Uncharacterized protein</fullName>
    </submittedName>
</protein>
<keyword evidence="1" id="KW-1133">Transmembrane helix</keyword>
<proteinExistence type="predicted"/>
<organism evidence="2 3">
    <name type="scientific">Daucus carota subsp. sativus</name>
    <name type="common">Carrot</name>
    <dbReference type="NCBI Taxonomy" id="79200"/>
    <lineage>
        <taxon>Eukaryota</taxon>
        <taxon>Viridiplantae</taxon>
        <taxon>Streptophyta</taxon>
        <taxon>Embryophyta</taxon>
        <taxon>Tracheophyta</taxon>
        <taxon>Spermatophyta</taxon>
        <taxon>Magnoliopsida</taxon>
        <taxon>eudicotyledons</taxon>
        <taxon>Gunneridae</taxon>
        <taxon>Pentapetalae</taxon>
        <taxon>asterids</taxon>
        <taxon>campanulids</taxon>
        <taxon>Apiales</taxon>
        <taxon>Apiaceae</taxon>
        <taxon>Apioideae</taxon>
        <taxon>Scandiceae</taxon>
        <taxon>Daucinae</taxon>
        <taxon>Daucus</taxon>
        <taxon>Daucus sect. Daucus</taxon>
    </lineage>
</organism>
<keyword evidence="1" id="KW-0472">Membrane</keyword>
<reference evidence="2" key="2">
    <citation type="submission" date="2022-03" db="EMBL/GenBank/DDBJ databases">
        <title>Draft title - Genomic analysis of global carrot germplasm unveils the trajectory of domestication and the origin of high carotenoid orange carrot.</title>
        <authorList>
            <person name="Iorizzo M."/>
            <person name="Ellison S."/>
            <person name="Senalik D."/>
            <person name="Macko-Podgorni A."/>
            <person name="Grzebelus D."/>
            <person name="Bostan H."/>
            <person name="Rolling W."/>
            <person name="Curaba J."/>
            <person name="Simon P."/>
        </authorList>
    </citation>
    <scope>NUCLEOTIDE SEQUENCE</scope>
    <source>
        <tissue evidence="2">Leaf</tissue>
    </source>
</reference>
<dbReference type="EMBL" id="CP093345">
    <property type="protein sequence ID" value="WOG92011.1"/>
    <property type="molecule type" value="Genomic_DNA"/>
</dbReference>
<keyword evidence="3" id="KW-1185">Reference proteome</keyword>
<dbReference type="AlphaFoldDB" id="A0AAF1ATN5"/>
<sequence length="168" mass="19296">MFKIGLIIHLGFLSIFFNFFIMQNFTVSEMKKMKSMRLCGKQKLRDRLGTLKVSLQQNDTPIVSLRVLDEIFNNIKMRHGEDILNWGDEKIFLSLPMLYDSPFFASGVPCMLYAAGAETQCLLLLHVIPSGKDSEWNFSSSQVSSWSLKNHVNFCLKTYFSNTCFARS</sequence>
<keyword evidence="1" id="KW-0812">Transmembrane</keyword>
<name>A0AAF1ATN5_DAUCS</name>
<evidence type="ECO:0000313" key="2">
    <source>
        <dbReference type="EMBL" id="WOG92011.1"/>
    </source>
</evidence>
<reference evidence="2" key="1">
    <citation type="journal article" date="2016" name="Nat. Genet.">
        <title>A high-quality carrot genome assembly provides new insights into carotenoid accumulation and asterid genome evolution.</title>
        <authorList>
            <person name="Iorizzo M."/>
            <person name="Ellison S."/>
            <person name="Senalik D."/>
            <person name="Zeng P."/>
            <person name="Satapoomin P."/>
            <person name="Huang J."/>
            <person name="Bowman M."/>
            <person name="Iovene M."/>
            <person name="Sanseverino W."/>
            <person name="Cavagnaro P."/>
            <person name="Yildiz M."/>
            <person name="Macko-Podgorni A."/>
            <person name="Moranska E."/>
            <person name="Grzebelus E."/>
            <person name="Grzebelus D."/>
            <person name="Ashrafi H."/>
            <person name="Zheng Z."/>
            <person name="Cheng S."/>
            <person name="Spooner D."/>
            <person name="Van Deynze A."/>
            <person name="Simon P."/>
        </authorList>
    </citation>
    <scope>NUCLEOTIDE SEQUENCE</scope>
    <source>
        <tissue evidence="2">Leaf</tissue>
    </source>
</reference>
<dbReference type="Proteomes" id="UP000077755">
    <property type="component" value="Chromosome 3"/>
</dbReference>
<evidence type="ECO:0000313" key="3">
    <source>
        <dbReference type="Proteomes" id="UP000077755"/>
    </source>
</evidence>
<feature type="transmembrane region" description="Helical" evidence="1">
    <location>
        <begin position="6"/>
        <end position="27"/>
    </location>
</feature>
<evidence type="ECO:0000256" key="1">
    <source>
        <dbReference type="SAM" id="Phobius"/>
    </source>
</evidence>
<accession>A0AAF1ATN5</accession>